<evidence type="ECO:0000256" key="3">
    <source>
        <dbReference type="ARBA" id="ARBA00022692"/>
    </source>
</evidence>
<protein>
    <submittedName>
        <fullName evidence="12">Methyl-accepting chemotaxis sensory transducer</fullName>
    </submittedName>
</protein>
<keyword evidence="3 9" id="KW-0812">Transmembrane</keyword>
<keyword evidence="2" id="KW-1003">Cell membrane</keyword>
<feature type="domain" description="Methyl-accepting transducer" evidence="10">
    <location>
        <begin position="391"/>
        <end position="595"/>
    </location>
</feature>
<organism evidence="12 13">
    <name type="scientific">Clostridium sartagoforme AAU1</name>
    <dbReference type="NCBI Taxonomy" id="1202534"/>
    <lineage>
        <taxon>Bacteria</taxon>
        <taxon>Bacillati</taxon>
        <taxon>Bacillota</taxon>
        <taxon>Clostridia</taxon>
        <taxon>Eubacteriales</taxon>
        <taxon>Clostridiaceae</taxon>
        <taxon>Clostridium</taxon>
    </lineage>
</organism>
<dbReference type="EMBL" id="ASRV01000132">
    <property type="protein sequence ID" value="EOR25052.1"/>
    <property type="molecule type" value="Genomic_DNA"/>
</dbReference>
<sequence length="595" mass="65085">MWRSFINNFNSKSIKFKIRVVPIISILLAIIAITLSLILITKQAILDQLKEDGLMVAEQAVSQIEISDSALDIMNLNIESNIKNLGNFIESNDKVISNEYLQKIAKQFEVDEINIGNSEGKIIYSNLPSSIGTIYEEDHKASIVLKGGKNEYIEDIRKSTETNDYYKYGYIKRSNGGVIQIGILANKIQSFSDSVGYQALVSNIGEDPDIVYALFIDKDLNAAAHSEKDRIGIKLEDEGSKKAVLEGQVYTSEYFYDKEGVNVYDIIVPVMHGDDIIGAIDIGLSLKNVEDTIQTIILIISAIGIVSFIIILVLLTLISNSVIKPLNKLSISSKSVANGELYHSIEVKSKDEIGVLALSFRDMVNNLKEIISNIQGKTIETDEMAEQLSSASNQLSSASSEISYAIQEVASGVTSQANDVLEITNYMSALAEEIEGIHKKMDIVKLNVDAAENKANIGKENIDNILISFSNLSKGFNAVNEKVNILSASISQIGNITEVINGISDQTNLLALNAAIEAARAGETGKGFAVVAEEVRKLAQESRNSTEQIKTLVNSITSETEEVTKTSQEVSAYASKLRDTSEELTNGVNKFKVNK</sequence>
<dbReference type="PATRIC" id="fig|1202534.3.peg.2213"/>
<dbReference type="CDD" id="cd06225">
    <property type="entry name" value="HAMP"/>
    <property type="match status" value="1"/>
</dbReference>
<dbReference type="Pfam" id="PF00672">
    <property type="entry name" value="HAMP"/>
    <property type="match status" value="1"/>
</dbReference>
<dbReference type="OrthoDB" id="369336at2"/>
<dbReference type="InterPro" id="IPR033463">
    <property type="entry name" value="sCache_3"/>
</dbReference>
<dbReference type="Proteomes" id="UP000013988">
    <property type="component" value="Unassembled WGS sequence"/>
</dbReference>
<dbReference type="PROSITE" id="PS50111">
    <property type="entry name" value="CHEMOTAXIS_TRANSDUC_2"/>
    <property type="match status" value="1"/>
</dbReference>
<dbReference type="SUPFAM" id="SSF103190">
    <property type="entry name" value="Sensory domain-like"/>
    <property type="match status" value="2"/>
</dbReference>
<dbReference type="PANTHER" id="PTHR32089:SF112">
    <property type="entry name" value="LYSOZYME-LIKE PROTEIN-RELATED"/>
    <property type="match status" value="1"/>
</dbReference>
<dbReference type="SUPFAM" id="SSF58104">
    <property type="entry name" value="Methyl-accepting chemotaxis protein (MCP) signaling domain"/>
    <property type="match status" value="1"/>
</dbReference>
<evidence type="ECO:0000256" key="8">
    <source>
        <dbReference type="PROSITE-ProRule" id="PRU00284"/>
    </source>
</evidence>
<dbReference type="Pfam" id="PF17203">
    <property type="entry name" value="sCache_3_2"/>
    <property type="match status" value="1"/>
</dbReference>
<gene>
    <name evidence="12" type="ORF">A500_11164</name>
</gene>
<dbReference type="InterPro" id="IPR004089">
    <property type="entry name" value="MCPsignal_dom"/>
</dbReference>
<dbReference type="SMART" id="SM00283">
    <property type="entry name" value="MA"/>
    <property type="match status" value="1"/>
</dbReference>
<evidence type="ECO:0000313" key="12">
    <source>
        <dbReference type="EMBL" id="EOR25052.1"/>
    </source>
</evidence>
<dbReference type="RefSeq" id="WP_016207572.1">
    <property type="nucleotide sequence ID" value="NZ_ASRV01000132.1"/>
</dbReference>
<dbReference type="PROSITE" id="PS50885">
    <property type="entry name" value="HAMP"/>
    <property type="match status" value="1"/>
</dbReference>
<feature type="transmembrane region" description="Helical" evidence="9">
    <location>
        <begin position="20"/>
        <end position="40"/>
    </location>
</feature>
<keyword evidence="4 9" id="KW-1133">Transmembrane helix</keyword>
<dbReference type="InterPro" id="IPR003660">
    <property type="entry name" value="HAMP_dom"/>
</dbReference>
<evidence type="ECO:0000256" key="6">
    <source>
        <dbReference type="ARBA" id="ARBA00023224"/>
    </source>
</evidence>
<proteinExistence type="inferred from homology"/>
<dbReference type="Gene3D" id="6.10.340.10">
    <property type="match status" value="1"/>
</dbReference>
<dbReference type="Pfam" id="PF00015">
    <property type="entry name" value="MCPsignal"/>
    <property type="match status" value="1"/>
</dbReference>
<evidence type="ECO:0000259" key="10">
    <source>
        <dbReference type="PROSITE" id="PS50111"/>
    </source>
</evidence>
<feature type="transmembrane region" description="Helical" evidence="9">
    <location>
        <begin position="296"/>
        <end position="318"/>
    </location>
</feature>
<keyword evidence="6 8" id="KW-0807">Transducer</keyword>
<keyword evidence="13" id="KW-1185">Reference proteome</keyword>
<dbReference type="GO" id="GO:0007165">
    <property type="term" value="P:signal transduction"/>
    <property type="evidence" value="ECO:0007669"/>
    <property type="project" value="UniProtKB-KW"/>
</dbReference>
<evidence type="ECO:0000256" key="7">
    <source>
        <dbReference type="ARBA" id="ARBA00029447"/>
    </source>
</evidence>
<dbReference type="Gene3D" id="1.10.287.950">
    <property type="entry name" value="Methyl-accepting chemotaxis protein"/>
    <property type="match status" value="1"/>
</dbReference>
<evidence type="ECO:0000256" key="5">
    <source>
        <dbReference type="ARBA" id="ARBA00023136"/>
    </source>
</evidence>
<comment type="caution">
    <text evidence="12">The sequence shown here is derived from an EMBL/GenBank/DDBJ whole genome shotgun (WGS) entry which is preliminary data.</text>
</comment>
<evidence type="ECO:0000259" key="11">
    <source>
        <dbReference type="PROSITE" id="PS50885"/>
    </source>
</evidence>
<dbReference type="InterPro" id="IPR029151">
    <property type="entry name" value="Sensor-like_sf"/>
</dbReference>
<evidence type="ECO:0000256" key="2">
    <source>
        <dbReference type="ARBA" id="ARBA00022475"/>
    </source>
</evidence>
<feature type="domain" description="HAMP" evidence="11">
    <location>
        <begin position="320"/>
        <end position="372"/>
    </location>
</feature>
<evidence type="ECO:0000313" key="13">
    <source>
        <dbReference type="Proteomes" id="UP000013988"/>
    </source>
</evidence>
<dbReference type="AlphaFoldDB" id="R9C6V7"/>
<evidence type="ECO:0000256" key="4">
    <source>
        <dbReference type="ARBA" id="ARBA00022989"/>
    </source>
</evidence>
<comment type="subcellular location">
    <subcellularLocation>
        <location evidence="1">Cell membrane</location>
        <topology evidence="1">Multi-pass membrane protein</topology>
    </subcellularLocation>
</comment>
<accession>R9C6V7</accession>
<keyword evidence="5 9" id="KW-0472">Membrane</keyword>
<evidence type="ECO:0000256" key="1">
    <source>
        <dbReference type="ARBA" id="ARBA00004651"/>
    </source>
</evidence>
<dbReference type="Gene3D" id="3.30.450.20">
    <property type="entry name" value="PAS domain"/>
    <property type="match status" value="1"/>
</dbReference>
<comment type="similarity">
    <text evidence="7">Belongs to the methyl-accepting chemotaxis (MCP) protein family.</text>
</comment>
<name>R9C6V7_9CLOT</name>
<dbReference type="SMART" id="SM00304">
    <property type="entry name" value="HAMP"/>
    <property type="match status" value="1"/>
</dbReference>
<dbReference type="PANTHER" id="PTHR32089">
    <property type="entry name" value="METHYL-ACCEPTING CHEMOTAXIS PROTEIN MCPB"/>
    <property type="match status" value="1"/>
</dbReference>
<evidence type="ECO:0000256" key="9">
    <source>
        <dbReference type="SAM" id="Phobius"/>
    </source>
</evidence>
<reference evidence="12 13" key="1">
    <citation type="submission" date="2013-03" db="EMBL/GenBank/DDBJ databases">
        <title>Whole genome shotgun sequencing of Clostridium sartagoforme AAU1.</title>
        <authorList>
            <person name="Joshi C.G."/>
            <person name="Duggirala S.M."/>
            <person name="Nathani N.M."/>
            <person name="Bhatt V.D."/>
            <person name="Patel A.K."/>
            <person name="Pandya P.R."/>
            <person name="KaPatel J.A."/>
        </authorList>
    </citation>
    <scope>NUCLEOTIDE SEQUENCE [LARGE SCALE GENOMIC DNA]</scope>
    <source>
        <strain evidence="12 13">AAU1</strain>
    </source>
</reference>
<dbReference type="GO" id="GO:0005886">
    <property type="term" value="C:plasma membrane"/>
    <property type="evidence" value="ECO:0007669"/>
    <property type="project" value="UniProtKB-SubCell"/>
</dbReference>